<dbReference type="AlphaFoldDB" id="A0A7C9N4M9"/>
<feature type="compositionally biased region" description="Low complexity" evidence="1">
    <location>
        <begin position="367"/>
        <end position="376"/>
    </location>
</feature>
<feature type="region of interest" description="Disordered" evidence="1">
    <location>
        <begin position="300"/>
        <end position="376"/>
    </location>
</feature>
<feature type="compositionally biased region" description="Basic and acidic residues" evidence="1">
    <location>
        <begin position="94"/>
        <end position="106"/>
    </location>
</feature>
<feature type="region of interest" description="Disordered" evidence="1">
    <location>
        <begin position="1"/>
        <end position="266"/>
    </location>
</feature>
<keyword evidence="3" id="KW-1185">Reference proteome</keyword>
<gene>
    <name evidence="2" type="ORF">GT755_29115</name>
</gene>
<dbReference type="Proteomes" id="UP000479526">
    <property type="component" value="Unassembled WGS sequence"/>
</dbReference>
<feature type="compositionally biased region" description="Polar residues" evidence="1">
    <location>
        <begin position="300"/>
        <end position="313"/>
    </location>
</feature>
<feature type="compositionally biased region" description="Basic and acidic residues" evidence="1">
    <location>
        <begin position="314"/>
        <end position="330"/>
    </location>
</feature>
<evidence type="ECO:0000313" key="3">
    <source>
        <dbReference type="Proteomes" id="UP000479526"/>
    </source>
</evidence>
<feature type="compositionally biased region" description="Polar residues" evidence="1">
    <location>
        <begin position="156"/>
        <end position="174"/>
    </location>
</feature>
<comment type="caution">
    <text evidence="2">The sequence shown here is derived from an EMBL/GenBank/DDBJ whole genome shotgun (WGS) entry which is preliminary data.</text>
</comment>
<proteinExistence type="predicted"/>
<dbReference type="EMBL" id="WXEW01000009">
    <property type="protein sequence ID" value="NAS25729.1"/>
    <property type="molecule type" value="Genomic_DNA"/>
</dbReference>
<protein>
    <submittedName>
        <fullName evidence="2">Uncharacterized protein</fullName>
    </submittedName>
</protein>
<reference evidence="2 3" key="1">
    <citation type="submission" date="2020-01" db="EMBL/GenBank/DDBJ databases">
        <title>Herbidospora sp. NEAU-GS84 nov., a novel actinomycete isolated from soil.</title>
        <authorList>
            <person name="Han L."/>
        </authorList>
    </citation>
    <scope>NUCLEOTIDE SEQUENCE [LARGE SCALE GENOMIC DNA]</scope>
    <source>
        <strain evidence="2 3">NEAU-GS84</strain>
    </source>
</reference>
<feature type="compositionally biased region" description="Basic and acidic residues" evidence="1">
    <location>
        <begin position="121"/>
        <end position="155"/>
    </location>
</feature>
<dbReference type="RefSeq" id="WP_161482769.1">
    <property type="nucleotide sequence ID" value="NZ_WXEW01000009.1"/>
</dbReference>
<accession>A0A7C9N4M9</accession>
<feature type="compositionally biased region" description="Basic and acidic residues" evidence="1">
    <location>
        <begin position="351"/>
        <end position="364"/>
    </location>
</feature>
<evidence type="ECO:0000256" key="1">
    <source>
        <dbReference type="SAM" id="MobiDB-lite"/>
    </source>
</evidence>
<name>A0A7C9N4M9_9ACTN</name>
<sequence length="376" mass="42386">MGERDVEQTRQPTEKSGETDNAKSSERPSLTSDDRQERNQQNDRTSGSTRDGQDRPSLPSAQDHRTDGGSPNTRSDIETVHRDHAPSKDSASASDHHAAKHKDVGDTVRTSVDKNGNQHTITDHHNSKGEKTGSTDTWKEKARDGTMHEHTKETVGNKTVAHSETWQDRNGNTHVKTDHFENGTKDRSTESWKEKGADGAQHERSITRDAHDNKLYGNDRWRDENGNEHSRIDNYDDKGKFAGSTERWQVQGADGSTDTFSDHRDVNGERTITHGWSAKEGPVEFTKHYDKNDKLTSTDMKWQTTKPDGTTTAHAEHWDRNGTTKTDVTRAPDGLKSTHVEQFDKNNNPTRTEDRQEVVKDGRIQETVTTKTTTTR</sequence>
<feature type="compositionally biased region" description="Polar residues" evidence="1">
    <location>
        <begin position="108"/>
        <end position="120"/>
    </location>
</feature>
<evidence type="ECO:0000313" key="2">
    <source>
        <dbReference type="EMBL" id="NAS25729.1"/>
    </source>
</evidence>
<feature type="compositionally biased region" description="Basic and acidic residues" evidence="1">
    <location>
        <begin position="1"/>
        <end position="41"/>
    </location>
</feature>
<feature type="compositionally biased region" description="Basic and acidic residues" evidence="1">
    <location>
        <begin position="75"/>
        <end position="87"/>
    </location>
</feature>
<feature type="compositionally biased region" description="Basic and acidic residues" evidence="1">
    <location>
        <begin position="175"/>
        <end position="240"/>
    </location>
</feature>
<organism evidence="2 3">
    <name type="scientific">Herbidospora solisilvae</name>
    <dbReference type="NCBI Taxonomy" id="2696284"/>
    <lineage>
        <taxon>Bacteria</taxon>
        <taxon>Bacillati</taxon>
        <taxon>Actinomycetota</taxon>
        <taxon>Actinomycetes</taxon>
        <taxon>Streptosporangiales</taxon>
        <taxon>Streptosporangiaceae</taxon>
        <taxon>Herbidospora</taxon>
    </lineage>
</organism>